<dbReference type="Pfam" id="PF01966">
    <property type="entry name" value="HD"/>
    <property type="match status" value="1"/>
</dbReference>
<evidence type="ECO:0000313" key="3">
    <source>
        <dbReference type="Proteomes" id="UP000317863"/>
    </source>
</evidence>
<accession>A0A544QT54</accession>
<evidence type="ECO:0000259" key="1">
    <source>
        <dbReference type="Pfam" id="PF01966"/>
    </source>
</evidence>
<dbReference type="InterPro" id="IPR003607">
    <property type="entry name" value="HD/PDEase_dom"/>
</dbReference>
<dbReference type="SUPFAM" id="SSF109604">
    <property type="entry name" value="HD-domain/PDEase-like"/>
    <property type="match status" value="1"/>
</dbReference>
<dbReference type="CDD" id="cd00077">
    <property type="entry name" value="HDc"/>
    <property type="match status" value="1"/>
</dbReference>
<evidence type="ECO:0000313" key="2">
    <source>
        <dbReference type="EMBL" id="TQQ83218.1"/>
    </source>
</evidence>
<feature type="domain" description="HD" evidence="1">
    <location>
        <begin position="24"/>
        <end position="128"/>
    </location>
</feature>
<name>A0A544QT54_9FIRM</name>
<comment type="caution">
    <text evidence="2">The sequence shown here is derived from an EMBL/GenBank/DDBJ whole genome shotgun (WGS) entry which is preliminary data.</text>
</comment>
<organism evidence="2 3">
    <name type="scientific">Peptacetobacter hominis</name>
    <dbReference type="NCBI Taxonomy" id="2743610"/>
    <lineage>
        <taxon>Bacteria</taxon>
        <taxon>Bacillati</taxon>
        <taxon>Bacillota</taxon>
        <taxon>Clostridia</taxon>
        <taxon>Peptostreptococcales</taxon>
        <taxon>Peptostreptococcaceae</taxon>
        <taxon>Peptacetobacter</taxon>
    </lineage>
</organism>
<dbReference type="RefSeq" id="WP_142536712.1">
    <property type="nucleotide sequence ID" value="NZ_SGJB01000021.1"/>
</dbReference>
<dbReference type="Proteomes" id="UP000317863">
    <property type="component" value="Unassembled WGS sequence"/>
</dbReference>
<proteinExistence type="predicted"/>
<gene>
    <name evidence="2" type="ORF">EXD82_09685</name>
</gene>
<dbReference type="Gene3D" id="1.10.3210.10">
    <property type="entry name" value="Hypothetical protein af1432"/>
    <property type="match status" value="1"/>
</dbReference>
<dbReference type="InterPro" id="IPR006674">
    <property type="entry name" value="HD_domain"/>
</dbReference>
<reference evidence="2 3" key="1">
    <citation type="submission" date="2019-02" db="EMBL/GenBank/DDBJ databases">
        <title>Peptostreptococcaceae bacterium ZHW00191 nov., a new bacterium isolated from the human gut.</title>
        <authorList>
            <person name="Zhou H.-W."/>
            <person name="Chen X.-J."/>
        </authorList>
    </citation>
    <scope>NUCLEOTIDE SEQUENCE [LARGE SCALE GENOMIC DNA]</scope>
    <source>
        <strain evidence="2 3">ZHW00191</strain>
    </source>
</reference>
<keyword evidence="3" id="KW-1185">Reference proteome</keyword>
<protein>
    <submittedName>
        <fullName evidence="2">HD domain-containing protein</fullName>
    </submittedName>
</protein>
<dbReference type="EMBL" id="SGJB01000021">
    <property type="protein sequence ID" value="TQQ83218.1"/>
    <property type="molecule type" value="Genomic_DNA"/>
</dbReference>
<sequence>MKKSEMNLISSVLKYEDGHPRRTQHVLKVYALSILLGEKEKISDYERDILGAAAILHDIAIKYCKENLNGDACQENQRKHAPELVKDFMLDAGYEPKCIDEVIELVLKHHEYDNIDKKLLQILIEADLIINAYESGAIDKNIIDIFKTEEGKNIVRLVAKNL</sequence>
<dbReference type="OrthoDB" id="2047721at2"/>
<dbReference type="AlphaFoldDB" id="A0A544QT54"/>